<gene>
    <name evidence="3" type="ORF">VKT23_012968</name>
</gene>
<evidence type="ECO:0000259" key="2">
    <source>
        <dbReference type="PROSITE" id="PS00028"/>
    </source>
</evidence>
<evidence type="ECO:0000256" key="1">
    <source>
        <dbReference type="SAM" id="MobiDB-lite"/>
    </source>
</evidence>
<feature type="compositionally biased region" description="Low complexity" evidence="1">
    <location>
        <begin position="152"/>
        <end position="161"/>
    </location>
</feature>
<feature type="compositionally biased region" description="Pro residues" evidence="1">
    <location>
        <begin position="173"/>
        <end position="182"/>
    </location>
</feature>
<dbReference type="PROSITE" id="PS00028">
    <property type="entry name" value="ZINC_FINGER_C2H2_1"/>
    <property type="match status" value="1"/>
</dbReference>
<sequence length="443" mass="50250">MPLVVQCPCCLKHVERSKLMSVHLPTHNEDAELTFTFAGERVPCSKHQDGFECPFSSEAECSEIPSSPCEVFEHLTDCHADIIQASRNSFFNLLHSQPDFQEIFYTNGQTHRFRDDGLSVVQISPKLERSYRPHSSHTAPTLARERSDVLRARSASPSPRRTNTAGDLLSRLPRPPSPPKPSPLIDNDVTMTSEPQARSEVAPSVPPSPTVYDPALDHVDGHCYGTIDYRDLVASSSALAIAISRDFVKLHGGYSTVFNFIAVWMYKNRASCPYHALLPSSHNENHRTLLNCSGPIGGLENHYYSVYRKVLRSRKGHCYHCWRPTSVQAFNHPRKGCTNDRDLYEDKFRGIPYLVWRVEALRRLVFDFLGLSDNLHSFSSTVDYCRWLTSLYNSGANTSMTNMHLVIYAFASLQDNQQIPKEEYELDGKSFIIYFIRVLTLCL</sequence>
<accession>A0ABR1J8W0</accession>
<feature type="region of interest" description="Disordered" evidence="1">
    <location>
        <begin position="129"/>
        <end position="210"/>
    </location>
</feature>
<proteinExistence type="predicted"/>
<protein>
    <recommendedName>
        <fullName evidence="2">C2H2-type domain-containing protein</fullName>
    </recommendedName>
</protein>
<reference evidence="3 4" key="1">
    <citation type="submission" date="2024-01" db="EMBL/GenBank/DDBJ databases">
        <title>A draft genome for the cacao thread blight pathogen Marasmiellus scandens.</title>
        <authorList>
            <person name="Baruah I.K."/>
            <person name="Leung J."/>
            <person name="Bukari Y."/>
            <person name="Amoako-Attah I."/>
            <person name="Meinhardt L.W."/>
            <person name="Bailey B.A."/>
            <person name="Cohen S.P."/>
        </authorList>
    </citation>
    <scope>NUCLEOTIDE SEQUENCE [LARGE SCALE GENOMIC DNA]</scope>
    <source>
        <strain evidence="3 4">GH-19</strain>
    </source>
</reference>
<feature type="domain" description="C2H2-type" evidence="2">
    <location>
        <begin position="7"/>
        <end position="27"/>
    </location>
</feature>
<dbReference type="Proteomes" id="UP001498398">
    <property type="component" value="Unassembled WGS sequence"/>
</dbReference>
<evidence type="ECO:0000313" key="4">
    <source>
        <dbReference type="Proteomes" id="UP001498398"/>
    </source>
</evidence>
<dbReference type="InterPro" id="IPR013087">
    <property type="entry name" value="Znf_C2H2_type"/>
</dbReference>
<organism evidence="3 4">
    <name type="scientific">Marasmiellus scandens</name>
    <dbReference type="NCBI Taxonomy" id="2682957"/>
    <lineage>
        <taxon>Eukaryota</taxon>
        <taxon>Fungi</taxon>
        <taxon>Dikarya</taxon>
        <taxon>Basidiomycota</taxon>
        <taxon>Agaricomycotina</taxon>
        <taxon>Agaricomycetes</taxon>
        <taxon>Agaricomycetidae</taxon>
        <taxon>Agaricales</taxon>
        <taxon>Marasmiineae</taxon>
        <taxon>Omphalotaceae</taxon>
        <taxon>Marasmiellus</taxon>
    </lineage>
</organism>
<keyword evidence="4" id="KW-1185">Reference proteome</keyword>
<dbReference type="EMBL" id="JBANRG010000033">
    <property type="protein sequence ID" value="KAK7450657.1"/>
    <property type="molecule type" value="Genomic_DNA"/>
</dbReference>
<name>A0ABR1J8W0_9AGAR</name>
<comment type="caution">
    <text evidence="3">The sequence shown here is derived from an EMBL/GenBank/DDBJ whole genome shotgun (WGS) entry which is preliminary data.</text>
</comment>
<evidence type="ECO:0000313" key="3">
    <source>
        <dbReference type="EMBL" id="KAK7450657.1"/>
    </source>
</evidence>